<dbReference type="Proteomes" id="UP000321039">
    <property type="component" value="Unassembled WGS sequence"/>
</dbReference>
<accession>A0A5C8ZMV4</accession>
<gene>
    <name evidence="1" type="ORF">FV139_20615</name>
</gene>
<proteinExistence type="predicted"/>
<dbReference type="RefSeq" id="WP_148070382.1">
    <property type="nucleotide sequence ID" value="NZ_VRZA01000012.1"/>
</dbReference>
<comment type="caution">
    <text evidence="1">The sequence shown here is derived from an EMBL/GenBank/DDBJ whole genome shotgun (WGS) entry which is preliminary data.</text>
</comment>
<dbReference type="EMBL" id="VRZA01000012">
    <property type="protein sequence ID" value="TXS89084.1"/>
    <property type="molecule type" value="Genomic_DNA"/>
</dbReference>
<keyword evidence="2" id="KW-1185">Reference proteome</keyword>
<sequence length="121" mass="13447">MESAPHADNQALAGVVLQLVRALGLNPSELAEAANDPLANVPDVTFVSVSEALAVHPDVYKNMNSLRWQLRNREHNGLLACGAVTEHYNRAPRRKVKGDRRPTLHIHHRQWVAHQRGLTGK</sequence>
<dbReference type="AlphaFoldDB" id="A0A5C8ZMV4"/>
<organism evidence="1 2">
    <name type="scientific">Parahaliea maris</name>
    <dbReference type="NCBI Taxonomy" id="2716870"/>
    <lineage>
        <taxon>Bacteria</taxon>
        <taxon>Pseudomonadati</taxon>
        <taxon>Pseudomonadota</taxon>
        <taxon>Gammaproteobacteria</taxon>
        <taxon>Cellvibrionales</taxon>
        <taxon>Halieaceae</taxon>
        <taxon>Parahaliea</taxon>
    </lineage>
</organism>
<name>A0A5C8ZMV4_9GAMM</name>
<protein>
    <submittedName>
        <fullName evidence="1">Uncharacterized protein</fullName>
    </submittedName>
</protein>
<evidence type="ECO:0000313" key="2">
    <source>
        <dbReference type="Proteomes" id="UP000321039"/>
    </source>
</evidence>
<reference evidence="1 2" key="1">
    <citation type="submission" date="2019-08" db="EMBL/GenBank/DDBJ databases">
        <title>Parahaliea maris sp. nov., isolated from the surface seawater.</title>
        <authorList>
            <person name="Liu Y."/>
        </authorList>
    </citation>
    <scope>NUCLEOTIDE SEQUENCE [LARGE SCALE GENOMIC DNA]</scope>
    <source>
        <strain evidence="1 2">HSLHS9</strain>
    </source>
</reference>
<evidence type="ECO:0000313" key="1">
    <source>
        <dbReference type="EMBL" id="TXS89084.1"/>
    </source>
</evidence>